<dbReference type="CDD" id="cd01948">
    <property type="entry name" value="EAL"/>
    <property type="match status" value="1"/>
</dbReference>
<dbReference type="InterPro" id="IPR035965">
    <property type="entry name" value="PAS-like_dom_sf"/>
</dbReference>
<organism evidence="3 4">
    <name type="scientific">Humitalea rosea</name>
    <dbReference type="NCBI Taxonomy" id="990373"/>
    <lineage>
        <taxon>Bacteria</taxon>
        <taxon>Pseudomonadati</taxon>
        <taxon>Pseudomonadota</taxon>
        <taxon>Alphaproteobacteria</taxon>
        <taxon>Acetobacterales</taxon>
        <taxon>Roseomonadaceae</taxon>
        <taxon>Humitalea</taxon>
    </lineage>
</organism>
<protein>
    <submittedName>
        <fullName evidence="3">Diguanylate cyclase (GGDEF)-like protein</fullName>
    </submittedName>
</protein>
<dbReference type="Gene3D" id="3.20.20.450">
    <property type="entry name" value="EAL domain"/>
    <property type="match status" value="1"/>
</dbReference>
<dbReference type="PANTHER" id="PTHR44757:SF2">
    <property type="entry name" value="BIOFILM ARCHITECTURE MAINTENANCE PROTEIN MBAA"/>
    <property type="match status" value="1"/>
</dbReference>
<dbReference type="Gene3D" id="3.30.70.270">
    <property type="match status" value="1"/>
</dbReference>
<dbReference type="PROSITE" id="PS50883">
    <property type="entry name" value="EAL"/>
    <property type="match status" value="1"/>
</dbReference>
<dbReference type="SMART" id="SM00267">
    <property type="entry name" value="GGDEF"/>
    <property type="match status" value="1"/>
</dbReference>
<dbReference type="GO" id="GO:0003824">
    <property type="term" value="F:catalytic activity"/>
    <property type="evidence" value="ECO:0007669"/>
    <property type="project" value="UniProtKB-ARBA"/>
</dbReference>
<comment type="caution">
    <text evidence="3">The sequence shown here is derived from an EMBL/GenBank/DDBJ whole genome shotgun (WGS) entry which is preliminary data.</text>
</comment>
<dbReference type="CDD" id="cd01949">
    <property type="entry name" value="GGDEF"/>
    <property type="match status" value="1"/>
</dbReference>
<dbReference type="Pfam" id="PF00990">
    <property type="entry name" value="GGDEF"/>
    <property type="match status" value="1"/>
</dbReference>
<dbReference type="Gene3D" id="3.30.450.20">
    <property type="entry name" value="PAS domain"/>
    <property type="match status" value="1"/>
</dbReference>
<dbReference type="Pfam" id="PF00563">
    <property type="entry name" value="EAL"/>
    <property type="match status" value="1"/>
</dbReference>
<dbReference type="PROSITE" id="PS50887">
    <property type="entry name" value="GGDEF"/>
    <property type="match status" value="1"/>
</dbReference>
<dbReference type="EMBL" id="QKYU01000011">
    <property type="protein sequence ID" value="PZW45588.1"/>
    <property type="molecule type" value="Genomic_DNA"/>
</dbReference>
<dbReference type="InterPro" id="IPR000160">
    <property type="entry name" value="GGDEF_dom"/>
</dbReference>
<dbReference type="FunFam" id="3.30.70.270:FF:000001">
    <property type="entry name" value="Diguanylate cyclase domain protein"/>
    <property type="match status" value="1"/>
</dbReference>
<name>A0A2W7IFA6_9PROT</name>
<dbReference type="SUPFAM" id="SSF141868">
    <property type="entry name" value="EAL domain-like"/>
    <property type="match status" value="1"/>
</dbReference>
<evidence type="ECO:0000313" key="3">
    <source>
        <dbReference type="EMBL" id="PZW45588.1"/>
    </source>
</evidence>
<dbReference type="AlphaFoldDB" id="A0A2W7IFA6"/>
<evidence type="ECO:0000259" key="1">
    <source>
        <dbReference type="PROSITE" id="PS50883"/>
    </source>
</evidence>
<dbReference type="InterPro" id="IPR052155">
    <property type="entry name" value="Biofilm_reg_signaling"/>
</dbReference>
<dbReference type="Proteomes" id="UP000249688">
    <property type="component" value="Unassembled WGS sequence"/>
</dbReference>
<feature type="domain" description="GGDEF" evidence="2">
    <location>
        <begin position="358"/>
        <end position="490"/>
    </location>
</feature>
<reference evidence="3 4" key="1">
    <citation type="submission" date="2018-06" db="EMBL/GenBank/DDBJ databases">
        <title>Genomic Encyclopedia of Archaeal and Bacterial Type Strains, Phase II (KMG-II): from individual species to whole genera.</title>
        <authorList>
            <person name="Goeker M."/>
        </authorList>
    </citation>
    <scope>NUCLEOTIDE SEQUENCE [LARGE SCALE GENOMIC DNA]</scope>
    <source>
        <strain evidence="3 4">DSM 24525</strain>
    </source>
</reference>
<dbReference type="InterPro" id="IPR043128">
    <property type="entry name" value="Rev_trsase/Diguanyl_cyclase"/>
</dbReference>
<dbReference type="NCBIfam" id="TIGR00254">
    <property type="entry name" value="GGDEF"/>
    <property type="match status" value="1"/>
</dbReference>
<dbReference type="SUPFAM" id="SSF55073">
    <property type="entry name" value="Nucleotide cyclase"/>
    <property type="match status" value="1"/>
</dbReference>
<evidence type="ECO:0000313" key="4">
    <source>
        <dbReference type="Proteomes" id="UP000249688"/>
    </source>
</evidence>
<accession>A0A2W7IFA6</accession>
<dbReference type="InterPro" id="IPR029787">
    <property type="entry name" value="Nucleotide_cyclase"/>
</dbReference>
<dbReference type="SUPFAM" id="SSF55785">
    <property type="entry name" value="PYP-like sensor domain (PAS domain)"/>
    <property type="match status" value="2"/>
</dbReference>
<dbReference type="InterPro" id="IPR035919">
    <property type="entry name" value="EAL_sf"/>
</dbReference>
<evidence type="ECO:0000259" key="2">
    <source>
        <dbReference type="PROSITE" id="PS50887"/>
    </source>
</evidence>
<dbReference type="SMART" id="SM00052">
    <property type="entry name" value="EAL"/>
    <property type="match status" value="1"/>
</dbReference>
<gene>
    <name evidence="3" type="ORF">C8P66_1112</name>
</gene>
<feature type="domain" description="EAL" evidence="1">
    <location>
        <begin position="499"/>
        <end position="754"/>
    </location>
</feature>
<sequence length="757" mass="80692">MRAYHSARVPKPRDSVLQTYSARIASSADWLAQGLAVAAVGVGAWVGMEAAAVTAAGVLPCLALATMQRRALRRAEQERDLLAEATEALPGRLAIFTPDRVLIHANASYRAQHAEAIAAARGGPVRYDDLMRMTVVRTMFPDLSDPTAPAAIAAELARRIATHENTKQGSFDRVIPSGKWMRVVKRQLSGGRIMGYATDITAVKAHEALLAEAAEKARSLLESAPVGIWELDADGRTRSANARLGRLFPNGIVPSSLATAGLRRAFPDDPEGPLGFPVGREVEVGMPLASGGEGRLLVAASPWLVGGESVVLTIIDITPLKQAQAQAEHLAEHDPLTGLANRARFRAALEAIALEGAEGGALLLIDLDNFKATNDRYGHAAGDAMLIAVAARMGEGIRPGDVCCRLGGDEFAIIAPRTDEQGARAIAARLQAHLRESVCFQGIELGIAASIGIAVSPDHGRTADELQRAADLALYGVKQAGRNAALVFHPALREAVDRRETLRDALIAALNENEFHLVFQPQREVGTQRMVGAEALLRWHSSRLGRDVPPSELFPVASEARLLHAIDAWVLEEALRQLAIWRDQPGAPPVVAINASVLSLRDPGYADRVAGALLRHGVAPATLEIEIPEDLAARDIAPIEATLARLRAIGVLLALDDFGGGLSSLQHVVRLPVQRLKLDRSIVAGLDRSPGHRAVLRATVALARGMGIEVLAEGVETEAEAFAIRREGCTVIQGWLTGRPERADVLVPPLAISALRA</sequence>
<dbReference type="InterPro" id="IPR001633">
    <property type="entry name" value="EAL_dom"/>
</dbReference>
<proteinExistence type="predicted"/>
<dbReference type="PANTHER" id="PTHR44757">
    <property type="entry name" value="DIGUANYLATE CYCLASE DGCP"/>
    <property type="match status" value="1"/>
</dbReference>
<keyword evidence="4" id="KW-1185">Reference proteome</keyword>